<dbReference type="Gene3D" id="6.10.140.2220">
    <property type="match status" value="3"/>
</dbReference>
<dbReference type="PANTHER" id="PTHR10237:SF14">
    <property type="entry name" value="MYND-TYPE DOMAIN-CONTAINING PROTEIN"/>
    <property type="match status" value="1"/>
</dbReference>
<feature type="domain" description="MYND-type" evidence="6">
    <location>
        <begin position="109"/>
        <end position="148"/>
    </location>
</feature>
<dbReference type="OrthoDB" id="6143545at2759"/>
<dbReference type="PROSITE" id="PS50865">
    <property type="entry name" value="ZF_MYND_2"/>
    <property type="match status" value="3"/>
</dbReference>
<evidence type="ECO:0000256" key="3">
    <source>
        <dbReference type="ARBA" id="ARBA00022833"/>
    </source>
</evidence>
<accession>A0A913YIR2</accession>
<protein>
    <recommendedName>
        <fullName evidence="6">MYND-type domain-containing protein</fullName>
    </recommendedName>
</protein>
<proteinExistence type="predicted"/>
<dbReference type="GO" id="GO:0005634">
    <property type="term" value="C:nucleus"/>
    <property type="evidence" value="ECO:0007669"/>
    <property type="project" value="TreeGrafter"/>
</dbReference>
<evidence type="ECO:0000313" key="8">
    <source>
        <dbReference type="Proteomes" id="UP000887567"/>
    </source>
</evidence>
<dbReference type="RefSeq" id="XP_028515265.1">
    <property type="nucleotide sequence ID" value="XM_028659464.1"/>
</dbReference>
<keyword evidence="2 4" id="KW-0863">Zinc-finger</keyword>
<feature type="compositionally biased region" description="Basic and acidic residues" evidence="5">
    <location>
        <begin position="1"/>
        <end position="10"/>
    </location>
</feature>
<dbReference type="GO" id="GO:0000981">
    <property type="term" value="F:DNA-binding transcription factor activity, RNA polymerase II-specific"/>
    <property type="evidence" value="ECO:0007669"/>
    <property type="project" value="TreeGrafter"/>
</dbReference>
<evidence type="ECO:0000256" key="4">
    <source>
        <dbReference type="PROSITE-ProRule" id="PRU00134"/>
    </source>
</evidence>
<dbReference type="SUPFAM" id="SSF144232">
    <property type="entry name" value="HIT/MYND zinc finger-like"/>
    <property type="match status" value="3"/>
</dbReference>
<dbReference type="PROSITE" id="PS01360">
    <property type="entry name" value="ZF_MYND_1"/>
    <property type="match status" value="1"/>
</dbReference>
<dbReference type="Pfam" id="PF01753">
    <property type="entry name" value="zf-MYND"/>
    <property type="match status" value="3"/>
</dbReference>
<sequence>IGESSTHDNDGQDDDTESSETDSSDQFPDRCGFCQRPSEALKKCTGCKNISYCDEDCQTKHFFLEHKYACSRSQDSSAQRADSIDEDLYRQILEEIDGEFLSSQAHPSCAFFLKPSKSLKKCTGCEIFFYCDSKCQAQHWKTGHKDVCSAKIIEDSSQAFFLKEDDEHDQNEQRDCCDVCEHPLQVVLKKCTGCHKTFYYGDDSQSTTKNCDIDRKGTVSPERTSSNEDDICRNNKPQETVQPCAFCKKPSTDLKKCFFFKQVSYCTKECQRKLFFKHKIVCH</sequence>
<organism evidence="7 8">
    <name type="scientific">Exaiptasia diaphana</name>
    <name type="common">Tropical sea anemone</name>
    <name type="synonym">Aiptasia pulchella</name>
    <dbReference type="NCBI Taxonomy" id="2652724"/>
    <lineage>
        <taxon>Eukaryota</taxon>
        <taxon>Metazoa</taxon>
        <taxon>Cnidaria</taxon>
        <taxon>Anthozoa</taxon>
        <taxon>Hexacorallia</taxon>
        <taxon>Actiniaria</taxon>
        <taxon>Aiptasiidae</taxon>
        <taxon>Exaiptasia</taxon>
    </lineage>
</organism>
<evidence type="ECO:0000256" key="5">
    <source>
        <dbReference type="SAM" id="MobiDB-lite"/>
    </source>
</evidence>
<feature type="domain" description="MYND-type" evidence="6">
    <location>
        <begin position="244"/>
        <end position="282"/>
    </location>
</feature>
<keyword evidence="8" id="KW-1185">Reference proteome</keyword>
<dbReference type="EnsemblMetazoa" id="XM_028659464.1">
    <property type="protein sequence ID" value="XP_028515265.1"/>
    <property type="gene ID" value="LOC114575167"/>
</dbReference>
<feature type="domain" description="MYND-type" evidence="6">
    <location>
        <begin position="31"/>
        <end position="70"/>
    </location>
</feature>
<dbReference type="Proteomes" id="UP000887567">
    <property type="component" value="Unplaced"/>
</dbReference>
<feature type="region of interest" description="Disordered" evidence="5">
    <location>
        <begin position="1"/>
        <end position="29"/>
    </location>
</feature>
<reference evidence="7" key="1">
    <citation type="submission" date="2022-11" db="UniProtKB">
        <authorList>
            <consortium name="EnsemblMetazoa"/>
        </authorList>
    </citation>
    <scope>IDENTIFICATION</scope>
</reference>
<evidence type="ECO:0000259" key="6">
    <source>
        <dbReference type="PROSITE" id="PS50865"/>
    </source>
</evidence>
<dbReference type="InterPro" id="IPR002893">
    <property type="entry name" value="Znf_MYND"/>
</dbReference>
<dbReference type="AlphaFoldDB" id="A0A913YIR2"/>
<dbReference type="KEGG" id="epa:114575167"/>
<dbReference type="InterPro" id="IPR024119">
    <property type="entry name" value="TF_DEAF-1"/>
</dbReference>
<dbReference type="OMA" id="THNACEN"/>
<evidence type="ECO:0000256" key="2">
    <source>
        <dbReference type="ARBA" id="ARBA00022771"/>
    </source>
</evidence>
<dbReference type="GeneID" id="114575167"/>
<feature type="region of interest" description="Disordered" evidence="5">
    <location>
        <begin position="214"/>
        <end position="234"/>
    </location>
</feature>
<keyword evidence="3" id="KW-0862">Zinc</keyword>
<evidence type="ECO:0000313" key="7">
    <source>
        <dbReference type="EnsemblMetazoa" id="XP_028515265.1"/>
    </source>
</evidence>
<evidence type="ECO:0000256" key="1">
    <source>
        <dbReference type="ARBA" id="ARBA00022723"/>
    </source>
</evidence>
<dbReference type="PANTHER" id="PTHR10237">
    <property type="entry name" value="DEFORMED EPIDERMAL AUTOREGULATORY FACTOR 1 HOMOLOG SUPPRESSIN"/>
    <property type="match status" value="1"/>
</dbReference>
<feature type="compositionally biased region" description="Acidic residues" evidence="5">
    <location>
        <begin position="11"/>
        <end position="23"/>
    </location>
</feature>
<keyword evidence="1" id="KW-0479">Metal-binding</keyword>
<name>A0A913YIR2_EXADI</name>
<dbReference type="GO" id="GO:0008270">
    <property type="term" value="F:zinc ion binding"/>
    <property type="evidence" value="ECO:0007669"/>
    <property type="project" value="UniProtKB-KW"/>
</dbReference>